<protein>
    <submittedName>
        <fullName evidence="1">Uncharacterized protein</fullName>
    </submittedName>
</protein>
<dbReference type="EMBL" id="JADLQN010000010">
    <property type="protein sequence ID" value="MBF6358139.1"/>
    <property type="molecule type" value="Genomic_DNA"/>
</dbReference>
<dbReference type="RefSeq" id="WP_195004978.1">
    <property type="nucleotide sequence ID" value="NZ_JADLQN010000010.1"/>
</dbReference>
<evidence type="ECO:0000313" key="2">
    <source>
        <dbReference type="Proteomes" id="UP000707731"/>
    </source>
</evidence>
<keyword evidence="2" id="KW-1185">Reference proteome</keyword>
<gene>
    <name evidence="1" type="ORF">IU449_26950</name>
</gene>
<sequence length="73" mass="8121">MAARESQPRIWSRAVDIPAGVRVQLARLDSYTTWQRIGPDLFRLSVNGNDTPTTYDTTRLDQAANGVGFTEVP</sequence>
<comment type="caution">
    <text evidence="1">The sequence shown here is derived from an EMBL/GenBank/DDBJ whole genome shotgun (WGS) entry which is preliminary data.</text>
</comment>
<accession>A0ABS0DM60</accession>
<organism evidence="1 2">
    <name type="scientific">Nocardia higoensis</name>
    <dbReference type="NCBI Taxonomy" id="228599"/>
    <lineage>
        <taxon>Bacteria</taxon>
        <taxon>Bacillati</taxon>
        <taxon>Actinomycetota</taxon>
        <taxon>Actinomycetes</taxon>
        <taxon>Mycobacteriales</taxon>
        <taxon>Nocardiaceae</taxon>
        <taxon>Nocardia</taxon>
    </lineage>
</organism>
<evidence type="ECO:0000313" key="1">
    <source>
        <dbReference type="EMBL" id="MBF6358139.1"/>
    </source>
</evidence>
<name>A0ABS0DM60_9NOCA</name>
<reference evidence="1 2" key="1">
    <citation type="submission" date="2020-10" db="EMBL/GenBank/DDBJ databases">
        <title>Identification of Nocardia species via Next-generation sequencing and recognition of intraspecies genetic diversity.</title>
        <authorList>
            <person name="Li P."/>
            <person name="Li P."/>
            <person name="Lu B."/>
        </authorList>
    </citation>
    <scope>NUCLEOTIDE SEQUENCE [LARGE SCALE GENOMIC DNA]</scope>
    <source>
        <strain evidence="1 2">BJ06-0143</strain>
    </source>
</reference>
<proteinExistence type="predicted"/>
<dbReference type="Proteomes" id="UP000707731">
    <property type="component" value="Unassembled WGS sequence"/>
</dbReference>